<evidence type="ECO:0000313" key="12">
    <source>
        <dbReference type="EMBL" id="TNN03152.1"/>
    </source>
</evidence>
<evidence type="ECO:0000256" key="6">
    <source>
        <dbReference type="ARBA" id="ARBA00023157"/>
    </source>
</evidence>
<feature type="region of interest" description="Disordered" evidence="9">
    <location>
        <begin position="387"/>
        <end position="433"/>
    </location>
</feature>
<dbReference type="GO" id="GO:0005886">
    <property type="term" value="C:plasma membrane"/>
    <property type="evidence" value="ECO:0007669"/>
    <property type="project" value="TreeGrafter"/>
</dbReference>
<evidence type="ECO:0000256" key="7">
    <source>
        <dbReference type="ARBA" id="ARBA00023170"/>
    </source>
</evidence>
<dbReference type="Proteomes" id="UP000516260">
    <property type="component" value="Chromosome 1"/>
</dbReference>
<feature type="transmembrane region" description="Helical" evidence="10">
    <location>
        <begin position="312"/>
        <end position="339"/>
    </location>
</feature>
<dbReference type="AlphaFoldDB" id="A0A4Z2CFZ7"/>
<evidence type="ECO:0000256" key="5">
    <source>
        <dbReference type="ARBA" id="ARBA00023136"/>
    </source>
</evidence>
<keyword evidence="13" id="KW-1185">Reference proteome</keyword>
<evidence type="ECO:0000256" key="2">
    <source>
        <dbReference type="ARBA" id="ARBA00022692"/>
    </source>
</evidence>
<dbReference type="Gene3D" id="1.10.533.10">
    <property type="entry name" value="Death Domain, Fas"/>
    <property type="match status" value="1"/>
</dbReference>
<evidence type="ECO:0000256" key="3">
    <source>
        <dbReference type="ARBA" id="ARBA00022737"/>
    </source>
</evidence>
<protein>
    <recommendedName>
        <fullName evidence="11">Tumor necrosis factor receptor superfamily member EDAR death domain-containing protein</fullName>
    </recommendedName>
</protein>
<dbReference type="InterPro" id="IPR047526">
    <property type="entry name" value="TNR19/27/EDAR"/>
</dbReference>
<gene>
    <name evidence="12" type="ORF">fugu_000181</name>
</gene>
<keyword evidence="4 10" id="KW-1133">Transmembrane helix</keyword>
<evidence type="ECO:0000313" key="13">
    <source>
        <dbReference type="Proteomes" id="UP000516260"/>
    </source>
</evidence>
<keyword evidence="5 10" id="KW-0472">Membrane</keyword>
<accession>A0A4Z2CFZ7</accession>
<keyword evidence="6" id="KW-1015">Disulfide bond</keyword>
<evidence type="ECO:0000256" key="1">
    <source>
        <dbReference type="ARBA" id="ARBA00004167"/>
    </source>
</evidence>
<dbReference type="Pfam" id="PF24979">
    <property type="entry name" value="Death_EDAR"/>
    <property type="match status" value="1"/>
</dbReference>
<evidence type="ECO:0000256" key="8">
    <source>
        <dbReference type="ARBA" id="ARBA00023180"/>
    </source>
</evidence>
<proteinExistence type="predicted"/>
<dbReference type="PANTHER" id="PTHR12120:SF9">
    <property type="entry name" value="TUMOR NECROSIS FACTOR RECEPTOR SUPERFAMILY MEMBER EDAR"/>
    <property type="match status" value="1"/>
</dbReference>
<comment type="subcellular location">
    <subcellularLocation>
        <location evidence="1">Membrane</location>
        <topology evidence="1">Single-pass membrane protein</topology>
    </subcellularLocation>
</comment>
<dbReference type="SUPFAM" id="SSF47986">
    <property type="entry name" value="DEATH domain"/>
    <property type="match status" value="1"/>
</dbReference>
<sequence length="648" mass="71214">MHNQEFSHRPLWKSYLPETATYNEYAADAYVWARACVPVHACTNMYIQHLSPMSHPPMSFVHTKEEPADTPTGLENREDSQDKQPASRPDSQWVLGRCLGDTSLETDHRSSGPISSSSAARKSLCELQEESTDMSKRSQKKSVFLTLFVCWMLVNGEYSSCGEYEFFNQTSNSCQACPQCQPGQEPHMTCGYGMKDEDFACVPCQAGKYSKGKYEICRRHKDCNALYKATVRVAGTPESDAECGPCLPGYYMLENRPRNQPYGMVCHSCQNAPRNTKECLSTSVPKEKPLIRPGYTTMFPNPHKDSTGQGHLATALIIAMSTIFIMAIAIVLIIMFYILKAKPNSQVCCSGKVVKAVEAQTNKQEDKRDVPDNVVIYLEKDEFEKLKAPPPKTVKSENDASSENEQLLSRSMDSDEEAASDKQVAAERGEPSPCLVSLENKPDLCLLSLGLVDRDGGRGRTPAIIACPESSSLSINNVASTNHVSSMNAINSSNKMPGMLQSRRRKILDLYARACNVTEGLSPTELPFDCLEKTSRMLSSSYSSEAAVVKTWRHLAESFGLKRDEIGGMSDGLQLFERVSTAGYSIPDLLTRLVQIERLDAVESLCSDVLGVSETAAAAAGRQGISSFHGQLICASPCSSPSHRCASV</sequence>
<keyword evidence="8" id="KW-0325">Glycoprotein</keyword>
<evidence type="ECO:0000259" key="11">
    <source>
        <dbReference type="Pfam" id="PF24979"/>
    </source>
</evidence>
<evidence type="ECO:0000256" key="9">
    <source>
        <dbReference type="SAM" id="MobiDB-lite"/>
    </source>
</evidence>
<feature type="region of interest" description="Disordered" evidence="9">
    <location>
        <begin position="57"/>
        <end position="93"/>
    </location>
</feature>
<keyword evidence="7" id="KW-0675">Receptor</keyword>
<keyword evidence="2 10" id="KW-0812">Transmembrane</keyword>
<dbReference type="GO" id="GO:0038023">
    <property type="term" value="F:signaling receptor activity"/>
    <property type="evidence" value="ECO:0007669"/>
    <property type="project" value="InterPro"/>
</dbReference>
<feature type="compositionally biased region" description="Polar residues" evidence="9">
    <location>
        <begin position="399"/>
        <end position="411"/>
    </location>
</feature>
<dbReference type="InterPro" id="IPR056762">
    <property type="entry name" value="Death_EDAR"/>
</dbReference>
<dbReference type="GO" id="GO:0043123">
    <property type="term" value="P:positive regulation of canonical NF-kappaB signal transduction"/>
    <property type="evidence" value="ECO:0007669"/>
    <property type="project" value="InterPro"/>
</dbReference>
<name>A0A4Z2CFZ7_9TELE</name>
<dbReference type="PANTHER" id="PTHR12120">
    <property type="entry name" value="TNFR-CYS DOMAIN-CONTAINING PROTEIN"/>
    <property type="match status" value="1"/>
</dbReference>
<dbReference type="GO" id="GO:0046330">
    <property type="term" value="P:positive regulation of JNK cascade"/>
    <property type="evidence" value="ECO:0007669"/>
    <property type="project" value="InterPro"/>
</dbReference>
<dbReference type="InterPro" id="IPR011029">
    <property type="entry name" value="DEATH-like_dom_sf"/>
</dbReference>
<reference evidence="12 13" key="1">
    <citation type="submission" date="2019-04" db="EMBL/GenBank/DDBJ databases">
        <title>The sequence and de novo assembly of Takifugu bimaculatus genome using PacBio and Hi-C technologies.</title>
        <authorList>
            <person name="Xu P."/>
            <person name="Liu B."/>
            <person name="Zhou Z."/>
        </authorList>
    </citation>
    <scope>NUCLEOTIDE SEQUENCE [LARGE SCALE GENOMIC DNA]</scope>
    <source>
        <strain evidence="12">TB-2018</strain>
        <tissue evidence="12">Muscle</tissue>
    </source>
</reference>
<organism evidence="12 13">
    <name type="scientific">Takifugu bimaculatus</name>
    <dbReference type="NCBI Taxonomy" id="433685"/>
    <lineage>
        <taxon>Eukaryota</taxon>
        <taxon>Metazoa</taxon>
        <taxon>Chordata</taxon>
        <taxon>Craniata</taxon>
        <taxon>Vertebrata</taxon>
        <taxon>Euteleostomi</taxon>
        <taxon>Actinopterygii</taxon>
        <taxon>Neopterygii</taxon>
        <taxon>Teleostei</taxon>
        <taxon>Neoteleostei</taxon>
        <taxon>Acanthomorphata</taxon>
        <taxon>Eupercaria</taxon>
        <taxon>Tetraodontiformes</taxon>
        <taxon>Tetradontoidea</taxon>
        <taxon>Tetraodontidae</taxon>
        <taxon>Takifugu</taxon>
    </lineage>
</organism>
<comment type="caution">
    <text evidence="12">The sequence shown here is derived from an EMBL/GenBank/DDBJ whole genome shotgun (WGS) entry which is preliminary data.</text>
</comment>
<evidence type="ECO:0000256" key="10">
    <source>
        <dbReference type="SAM" id="Phobius"/>
    </source>
</evidence>
<keyword evidence="3" id="KW-0677">Repeat</keyword>
<evidence type="ECO:0000256" key="4">
    <source>
        <dbReference type="ARBA" id="ARBA00022989"/>
    </source>
</evidence>
<dbReference type="Gene3D" id="2.10.50.10">
    <property type="entry name" value="Tumor Necrosis Factor Receptor, subunit A, domain 2"/>
    <property type="match status" value="1"/>
</dbReference>
<feature type="domain" description="Tumor necrosis factor receptor superfamily member EDAR death" evidence="11">
    <location>
        <begin position="536"/>
        <end position="609"/>
    </location>
</feature>
<dbReference type="EMBL" id="SWLE01000001">
    <property type="protein sequence ID" value="TNN03152.1"/>
    <property type="molecule type" value="Genomic_DNA"/>
</dbReference>